<evidence type="ECO:0000313" key="1">
    <source>
        <dbReference type="EMBL" id="KAK1147137.1"/>
    </source>
</evidence>
<organism evidence="1 2">
    <name type="scientific">Aspergillus melleus</name>
    <dbReference type="NCBI Taxonomy" id="138277"/>
    <lineage>
        <taxon>Eukaryota</taxon>
        <taxon>Fungi</taxon>
        <taxon>Dikarya</taxon>
        <taxon>Ascomycota</taxon>
        <taxon>Pezizomycotina</taxon>
        <taxon>Eurotiomycetes</taxon>
        <taxon>Eurotiomycetidae</taxon>
        <taxon>Eurotiales</taxon>
        <taxon>Aspergillaceae</taxon>
        <taxon>Aspergillus</taxon>
        <taxon>Aspergillus subgen. Circumdati</taxon>
    </lineage>
</organism>
<sequence>MVDGEDEAKLADTPNPSLWSQQSLDNSIPQPHLQDLPSNHLPSAQESPSSQNPSRPLPPIPPRQPFIRLPLCTHSVVERQHCVNPYEQCESCGRIPFLGWFFVCVEDTSGFSDPLDPIRGPFLSPWILKAIETGQYTEEEREMLIQQKLRVLTMADLARAPSPSISMLEAEYGAGELAMQQTGQTASSPASPGGSTADLFPHPLPPLPCILRACRHCERRFANLEERSWGSINEICNDPAIGPPAAFELAGRPVSDANTVRNLGWRSAVVPVPTAETSEDRAEDSGQEGLGSVFDFQIDLTGDDLSSLALDIVGKGDVKQGESAAIDADGSFSRILIGVEIDNESEPGGDKEAYGGVSLR</sequence>
<accession>A0ACC3B9Q9</accession>
<keyword evidence="2" id="KW-1185">Reference proteome</keyword>
<dbReference type="EMBL" id="JAOPJF010000013">
    <property type="protein sequence ID" value="KAK1147137.1"/>
    <property type="molecule type" value="Genomic_DNA"/>
</dbReference>
<dbReference type="Proteomes" id="UP001177260">
    <property type="component" value="Unassembled WGS sequence"/>
</dbReference>
<protein>
    <submittedName>
        <fullName evidence="1">Uncharacterized protein</fullName>
    </submittedName>
</protein>
<evidence type="ECO:0000313" key="2">
    <source>
        <dbReference type="Proteomes" id="UP001177260"/>
    </source>
</evidence>
<name>A0ACC3B9Q9_9EURO</name>
<comment type="caution">
    <text evidence="1">The sequence shown here is derived from an EMBL/GenBank/DDBJ whole genome shotgun (WGS) entry which is preliminary data.</text>
</comment>
<gene>
    <name evidence="1" type="ORF">N8T08_001876</name>
</gene>
<reference evidence="1 2" key="1">
    <citation type="journal article" date="2023" name="ACS Omega">
        <title>Identification of the Neoaspergillic Acid Biosynthesis Gene Cluster by Establishing an In Vitro CRISPR-Ribonucleoprotein Genetic System in Aspergillus melleus.</title>
        <authorList>
            <person name="Yuan B."/>
            <person name="Grau M.F."/>
            <person name="Murata R.M."/>
            <person name="Torok T."/>
            <person name="Venkateswaran K."/>
            <person name="Stajich J.E."/>
            <person name="Wang C.C.C."/>
        </authorList>
    </citation>
    <scope>NUCLEOTIDE SEQUENCE [LARGE SCALE GENOMIC DNA]</scope>
    <source>
        <strain evidence="1 2">IMV 1140</strain>
    </source>
</reference>
<proteinExistence type="predicted"/>